<feature type="transmembrane region" description="Helical" evidence="1">
    <location>
        <begin position="225"/>
        <end position="246"/>
    </location>
</feature>
<gene>
    <name evidence="2" type="ORF">niasHT_014506</name>
</gene>
<keyword evidence="1" id="KW-0812">Transmembrane</keyword>
<keyword evidence="1" id="KW-0472">Membrane</keyword>
<accession>A0ABD2L0B6</accession>
<organism evidence="2 3">
    <name type="scientific">Heterodera trifolii</name>
    <dbReference type="NCBI Taxonomy" id="157864"/>
    <lineage>
        <taxon>Eukaryota</taxon>
        <taxon>Metazoa</taxon>
        <taxon>Ecdysozoa</taxon>
        <taxon>Nematoda</taxon>
        <taxon>Chromadorea</taxon>
        <taxon>Rhabditida</taxon>
        <taxon>Tylenchina</taxon>
        <taxon>Tylenchomorpha</taxon>
        <taxon>Tylenchoidea</taxon>
        <taxon>Heteroderidae</taxon>
        <taxon>Heteroderinae</taxon>
        <taxon>Heterodera</taxon>
    </lineage>
</organism>
<protein>
    <submittedName>
        <fullName evidence="2">Uncharacterized protein</fullName>
    </submittedName>
</protein>
<comment type="caution">
    <text evidence="2">The sequence shown here is derived from an EMBL/GenBank/DDBJ whole genome shotgun (WGS) entry which is preliminary data.</text>
</comment>
<keyword evidence="1" id="KW-1133">Transmembrane helix</keyword>
<evidence type="ECO:0000313" key="2">
    <source>
        <dbReference type="EMBL" id="KAL3108357.1"/>
    </source>
</evidence>
<dbReference type="Proteomes" id="UP001620626">
    <property type="component" value="Unassembled WGS sequence"/>
</dbReference>
<proteinExistence type="predicted"/>
<keyword evidence="3" id="KW-1185">Reference proteome</keyword>
<feature type="transmembrane region" description="Helical" evidence="1">
    <location>
        <begin position="258"/>
        <end position="283"/>
    </location>
</feature>
<name>A0ABD2L0B6_9BILA</name>
<dbReference type="EMBL" id="JBICBT010000591">
    <property type="protein sequence ID" value="KAL3108357.1"/>
    <property type="molecule type" value="Genomic_DNA"/>
</dbReference>
<evidence type="ECO:0000313" key="3">
    <source>
        <dbReference type="Proteomes" id="UP001620626"/>
    </source>
</evidence>
<reference evidence="2 3" key="1">
    <citation type="submission" date="2024-10" db="EMBL/GenBank/DDBJ databases">
        <authorList>
            <person name="Kim D."/>
        </authorList>
    </citation>
    <scope>NUCLEOTIDE SEQUENCE [LARGE SCALE GENOMIC DNA]</scope>
    <source>
        <strain evidence="2">BH-2024</strain>
    </source>
</reference>
<dbReference type="AlphaFoldDB" id="A0ABD2L0B6"/>
<evidence type="ECO:0000256" key="1">
    <source>
        <dbReference type="SAM" id="Phobius"/>
    </source>
</evidence>
<sequence length="296" mass="33901">MPKSKTESYQYLFKTENQLLTSATKLYEKIKDDNLEMNSLSADHLENKLSSVDEKTDSIYQWLDNLIGVMCSYKIEFKMDENVQRMHTNLCEQKSIEKAAENLQKTTGKSDYVIDLSIFKTFEQKTQNFTSFIKKENITNLRKFVGCFGAAIKKFYAEAKIVPTIVQNVHQTRRLKRNDSEEEEIQQLLVDANFSQIVIHFGAAMDLRLCPDPPPNLLDRNRGRAARIVGVFLFAIFLVIFGILLMRFSGLNVHSMGCLIVCAIVFMISVLYMICAACVMFLAPPDYDIRIELGKV</sequence>